<keyword evidence="6 14" id="KW-0808">Transferase</keyword>
<evidence type="ECO:0000256" key="4">
    <source>
        <dbReference type="ARBA" id="ARBA00012839"/>
    </source>
</evidence>
<evidence type="ECO:0000313" key="16">
    <source>
        <dbReference type="EMBL" id="OAD72975.1"/>
    </source>
</evidence>
<feature type="transmembrane region" description="Helical" evidence="14">
    <location>
        <begin position="238"/>
        <end position="257"/>
    </location>
</feature>
<feature type="transmembrane region" description="Helical" evidence="14">
    <location>
        <begin position="134"/>
        <end position="152"/>
    </location>
</feature>
<dbReference type="PROSITE" id="PS50919">
    <property type="entry name" value="MIR"/>
    <property type="match status" value="2"/>
</dbReference>
<proteinExistence type="inferred from homology"/>
<protein>
    <recommendedName>
        <fullName evidence="4 14">Dolichyl-phosphate-mannose--protein mannosyltransferase</fullName>
        <ecNumber evidence="4 14">2.4.1.109</ecNumber>
    </recommendedName>
</protein>
<dbReference type="RefSeq" id="XP_018291015.1">
    <property type="nucleotide sequence ID" value="XM_018429617.1"/>
</dbReference>
<keyword evidence="17" id="KW-1185">Reference proteome</keyword>
<keyword evidence="7 14" id="KW-0812">Transmembrane</keyword>
<dbReference type="SMART" id="SM00472">
    <property type="entry name" value="MIR"/>
    <property type="match status" value="3"/>
</dbReference>
<comment type="pathway">
    <text evidence="2 14">Protein modification; protein glycosylation.</text>
</comment>
<keyword evidence="10 14" id="KW-1133">Transmembrane helix</keyword>
<accession>A0A162X7L5</accession>
<dbReference type="Pfam" id="PF02815">
    <property type="entry name" value="MIR"/>
    <property type="match status" value="1"/>
</dbReference>
<dbReference type="InParanoid" id="A0A162X7L5"/>
<feature type="transmembrane region" description="Helical" evidence="14">
    <location>
        <begin position="587"/>
        <end position="605"/>
    </location>
</feature>
<evidence type="ECO:0000256" key="8">
    <source>
        <dbReference type="ARBA" id="ARBA00022737"/>
    </source>
</evidence>
<sequence>MTDPALRKRRNYDENSLQNGSGINVDDYTDDTKKVNVSNLSPSKYSHLIGLSIVTIAGFFVTFYKIWYPAEVVFDEVHFGKFAGYYLRRTYFFDVHPPLAKMMLAAVGYMVGYDGHFEFDNIGDSYIENNVPYIALRALPASLNVFCIALMYSIMKESGYSVCTCFLTASLYLLDNAIVAQHRLIMLDSMLIFFMLATVYSYIRFRKVRHQEFSATWWAWLLATGVTMALTLSVKMVGLFLVAAIGICVIVDLWDLLDIKRGISIDHFIKHFYARALGLIAVPAFIYMFWFYVHFAILVESGPGDTFMSSAFQETLKNSAIKMKSLDIHYNDDIRLMHKDTEKYLHSHDLEYPLRYDDGRISSQGQQVTAITVPDDNSWWRIKPTKEISEDEPVPIIHGDIVQLEHVGTETILLTHDVASPLMSTNEEVTTVDLDERYNETLFQVLFDDHNNGDIWQTYMKAVRLVHMDTKVAIWTHPKNLPDWGLGHQEVNGNKNLMDKSNYWVATEIDGLNATEINLEKKKEIKTIPFIFKFVELLGRMLSHNSGLTKPHPYQSNAISWPLLSRGISYWSKDDTKEQIYMTGNVFGWYLSMVGTIIYTGAIIIDTICRRRDVAWIEEPLRRRLIQSAGFFILLWLLHYIPFFAMGRALFLHHYLPAAACNYLLLGAVFQYLFITSVDSPTSDLRRNQSALEEIHPVGPAHAQTSTQAQPTTKTYIIATIILALQFACFVFLSPLTYGSPGLSIDEVQRRKVFSGWDLQFAK</sequence>
<dbReference type="EC" id="2.4.1.109" evidence="4 14"/>
<feature type="transmembrane region" description="Helical" evidence="14">
    <location>
        <begin position="655"/>
        <end position="675"/>
    </location>
</feature>
<dbReference type="InterPro" id="IPR032421">
    <property type="entry name" value="PMT_4TMC"/>
</dbReference>
<dbReference type="VEuPathDB" id="FungiDB:PHYBLDRAFT_134099"/>
<evidence type="ECO:0000313" key="17">
    <source>
        <dbReference type="Proteomes" id="UP000077315"/>
    </source>
</evidence>
<dbReference type="AlphaFoldDB" id="A0A162X7L5"/>
<comment type="subcellular location">
    <subcellularLocation>
        <location evidence="1 14">Endoplasmic reticulum membrane</location>
        <topology evidence="1 14">Multi-pass membrane protein</topology>
    </subcellularLocation>
</comment>
<dbReference type="UniPathway" id="UPA00378"/>
<name>A0A162X7L5_PHYB8</name>
<dbReference type="Proteomes" id="UP000077315">
    <property type="component" value="Unassembled WGS sequence"/>
</dbReference>
<dbReference type="InterPro" id="IPR016093">
    <property type="entry name" value="MIR_motif"/>
</dbReference>
<dbReference type="GeneID" id="28990523"/>
<evidence type="ECO:0000256" key="11">
    <source>
        <dbReference type="ARBA" id="ARBA00023136"/>
    </source>
</evidence>
<evidence type="ECO:0000259" key="15">
    <source>
        <dbReference type="PROSITE" id="PS50919"/>
    </source>
</evidence>
<evidence type="ECO:0000256" key="5">
    <source>
        <dbReference type="ARBA" id="ARBA00022676"/>
    </source>
</evidence>
<dbReference type="InterPro" id="IPR027005">
    <property type="entry name" value="PMT-like"/>
</dbReference>
<feature type="transmembrane region" description="Helical" evidence="14">
    <location>
        <begin position="215"/>
        <end position="232"/>
    </location>
</feature>
<comment type="function">
    <text evidence="14">Transfers mannose from Dol-P-mannose to Ser or Thr residues on proteins.</text>
</comment>
<evidence type="ECO:0000256" key="14">
    <source>
        <dbReference type="RuleBase" id="RU367007"/>
    </source>
</evidence>
<feature type="transmembrane region" description="Helical" evidence="14">
    <location>
        <begin position="716"/>
        <end position="738"/>
    </location>
</feature>
<keyword evidence="9 14" id="KW-0256">Endoplasmic reticulum</keyword>
<gene>
    <name evidence="16" type="ORF">PHYBLDRAFT_134099</name>
</gene>
<comment type="similarity">
    <text evidence="3 14">Belongs to the glycosyltransferase 39 family.</text>
</comment>
<dbReference type="STRING" id="763407.A0A162X7L5"/>
<evidence type="ECO:0000256" key="7">
    <source>
        <dbReference type="ARBA" id="ARBA00022692"/>
    </source>
</evidence>
<dbReference type="InterPro" id="IPR036300">
    <property type="entry name" value="MIR_dom_sf"/>
</dbReference>
<dbReference type="FunCoup" id="A0A162X7L5">
    <property type="interactions" value="243"/>
</dbReference>
<dbReference type="Pfam" id="PF16192">
    <property type="entry name" value="PMT_4TMC"/>
    <property type="match status" value="1"/>
</dbReference>
<feature type="transmembrane region" description="Helical" evidence="14">
    <location>
        <begin position="277"/>
        <end position="299"/>
    </location>
</feature>
<evidence type="ECO:0000256" key="2">
    <source>
        <dbReference type="ARBA" id="ARBA00004922"/>
    </source>
</evidence>
<comment type="catalytic activity">
    <reaction evidence="12 14">
        <text>a di-trans,poly-cis-dolichyl beta-D-mannosyl phosphate + L-threonyl-[protein] = 3-O-(alpha-D-mannosyl)-L-threonyl-[protein] + a di-trans,poly-cis-dolichyl phosphate + H(+)</text>
        <dbReference type="Rhea" id="RHEA:53396"/>
        <dbReference type="Rhea" id="RHEA-COMP:11060"/>
        <dbReference type="Rhea" id="RHEA-COMP:13547"/>
        <dbReference type="Rhea" id="RHEA-COMP:19498"/>
        <dbReference type="Rhea" id="RHEA-COMP:19501"/>
        <dbReference type="ChEBI" id="CHEBI:15378"/>
        <dbReference type="ChEBI" id="CHEBI:30013"/>
        <dbReference type="ChEBI" id="CHEBI:57683"/>
        <dbReference type="ChEBI" id="CHEBI:58211"/>
        <dbReference type="ChEBI" id="CHEBI:137323"/>
        <dbReference type="EC" id="2.4.1.109"/>
    </reaction>
</comment>
<reference evidence="17" key="1">
    <citation type="submission" date="2015-06" db="EMBL/GenBank/DDBJ databases">
        <title>Expansion of signal transduction pathways in fungi by whole-genome duplication.</title>
        <authorList>
            <consortium name="DOE Joint Genome Institute"/>
            <person name="Corrochano L.M."/>
            <person name="Kuo A."/>
            <person name="Marcet-Houben M."/>
            <person name="Polaino S."/>
            <person name="Salamov A."/>
            <person name="Villalobos J.M."/>
            <person name="Alvarez M.I."/>
            <person name="Avalos J."/>
            <person name="Benito E.P."/>
            <person name="Benoit I."/>
            <person name="Burger G."/>
            <person name="Camino L.P."/>
            <person name="Canovas D."/>
            <person name="Cerda-Olmedo E."/>
            <person name="Cheng J.-F."/>
            <person name="Dominguez A."/>
            <person name="Elias M."/>
            <person name="Eslava A.P."/>
            <person name="Glaser F."/>
            <person name="Grimwood J."/>
            <person name="Gutierrez G."/>
            <person name="Heitman J."/>
            <person name="Henrissat B."/>
            <person name="Iturriaga E.A."/>
            <person name="Lang B.F."/>
            <person name="Lavin J.L."/>
            <person name="Lee S."/>
            <person name="Li W."/>
            <person name="Lindquist E."/>
            <person name="Lopez-Garcia S."/>
            <person name="Luque E.M."/>
            <person name="Marcos A.T."/>
            <person name="Martin J."/>
            <person name="McCluskey K."/>
            <person name="Medina H.R."/>
            <person name="Miralles-Duran A."/>
            <person name="Miyazaki A."/>
            <person name="Munoz-Torres E."/>
            <person name="Oguiza J.A."/>
            <person name="Ohm R."/>
            <person name="Olmedo M."/>
            <person name="Orejas M."/>
            <person name="Ortiz-Castellanos L."/>
            <person name="Pisabarro A.G."/>
            <person name="Rodriguez-Romero J."/>
            <person name="Ruiz-Herrera J."/>
            <person name="Ruiz-Vazquez R."/>
            <person name="Sanz C."/>
            <person name="Schackwitz W."/>
            <person name="Schmutz J."/>
            <person name="Shahriari M."/>
            <person name="Shelest E."/>
            <person name="Silva-Franco F."/>
            <person name="Soanes D."/>
            <person name="Syed K."/>
            <person name="Tagua V.G."/>
            <person name="Talbot N.J."/>
            <person name="Thon M."/>
            <person name="De vries R.P."/>
            <person name="Wiebenga A."/>
            <person name="Yadav J.S."/>
            <person name="Braun E.L."/>
            <person name="Baker S."/>
            <person name="Garre V."/>
            <person name="Horwitz B."/>
            <person name="Torres-Martinez S."/>
            <person name="Idnurm A."/>
            <person name="Herrera-Estrella A."/>
            <person name="Gabaldon T."/>
            <person name="Grigoriev I.V."/>
        </authorList>
    </citation>
    <scope>NUCLEOTIDE SEQUENCE [LARGE SCALE GENOMIC DNA]</scope>
    <source>
        <strain evidence="17">NRRL 1555(-)</strain>
    </source>
</reference>
<keyword evidence="11 14" id="KW-0472">Membrane</keyword>
<evidence type="ECO:0000256" key="6">
    <source>
        <dbReference type="ARBA" id="ARBA00022679"/>
    </source>
</evidence>
<keyword evidence="5 14" id="KW-0328">Glycosyltransferase</keyword>
<evidence type="ECO:0000256" key="1">
    <source>
        <dbReference type="ARBA" id="ARBA00004477"/>
    </source>
</evidence>
<evidence type="ECO:0000256" key="3">
    <source>
        <dbReference type="ARBA" id="ARBA00007222"/>
    </source>
</evidence>
<evidence type="ECO:0000256" key="13">
    <source>
        <dbReference type="ARBA" id="ARBA00045102"/>
    </source>
</evidence>
<dbReference type="OrthoDB" id="292747at2759"/>
<feature type="transmembrane region" description="Helical" evidence="14">
    <location>
        <begin position="625"/>
        <end position="643"/>
    </location>
</feature>
<dbReference type="PANTHER" id="PTHR10050:SF51">
    <property type="entry name" value="PROTEIN O-MANNOSYL-TRANSFERASE 1"/>
    <property type="match status" value="1"/>
</dbReference>
<dbReference type="CDD" id="cd23285">
    <property type="entry name" value="beta-trefoil_MIR_PMT4-like"/>
    <property type="match status" value="1"/>
</dbReference>
<dbReference type="PANTHER" id="PTHR10050">
    <property type="entry name" value="DOLICHYL-PHOSPHATE-MANNOSE--PROTEIN MANNOSYLTRANSFERASE"/>
    <property type="match status" value="1"/>
</dbReference>
<dbReference type="Pfam" id="PF02366">
    <property type="entry name" value="PMT"/>
    <property type="match status" value="1"/>
</dbReference>
<evidence type="ECO:0000256" key="9">
    <source>
        <dbReference type="ARBA" id="ARBA00022824"/>
    </source>
</evidence>
<organism evidence="16 17">
    <name type="scientific">Phycomyces blakesleeanus (strain ATCC 8743b / DSM 1359 / FGSC 10004 / NBRC 33097 / NRRL 1555)</name>
    <dbReference type="NCBI Taxonomy" id="763407"/>
    <lineage>
        <taxon>Eukaryota</taxon>
        <taxon>Fungi</taxon>
        <taxon>Fungi incertae sedis</taxon>
        <taxon>Mucoromycota</taxon>
        <taxon>Mucoromycotina</taxon>
        <taxon>Mucoromycetes</taxon>
        <taxon>Mucorales</taxon>
        <taxon>Phycomycetaceae</taxon>
        <taxon>Phycomyces</taxon>
    </lineage>
</organism>
<feature type="transmembrane region" description="Helical" evidence="14">
    <location>
        <begin position="184"/>
        <end position="203"/>
    </location>
</feature>
<feature type="domain" description="MIR" evidence="15">
    <location>
        <begin position="453"/>
        <end position="509"/>
    </location>
</feature>
<dbReference type="Gene3D" id="2.80.10.50">
    <property type="match status" value="1"/>
</dbReference>
<dbReference type="GO" id="GO:0005789">
    <property type="term" value="C:endoplasmic reticulum membrane"/>
    <property type="evidence" value="ECO:0007669"/>
    <property type="project" value="UniProtKB-SubCell"/>
</dbReference>
<keyword evidence="8" id="KW-0677">Repeat</keyword>
<dbReference type="GO" id="GO:0004169">
    <property type="term" value="F:dolichyl-phosphate-mannose-protein mannosyltransferase activity"/>
    <property type="evidence" value="ECO:0007669"/>
    <property type="project" value="UniProtKB-UniRule"/>
</dbReference>
<feature type="domain" description="MIR" evidence="15">
    <location>
        <begin position="325"/>
        <end position="385"/>
    </location>
</feature>
<evidence type="ECO:0000256" key="10">
    <source>
        <dbReference type="ARBA" id="ARBA00022989"/>
    </source>
</evidence>
<feature type="transmembrane region" description="Helical" evidence="14">
    <location>
        <begin position="48"/>
        <end position="67"/>
    </location>
</feature>
<dbReference type="SUPFAM" id="SSF82109">
    <property type="entry name" value="MIR domain"/>
    <property type="match status" value="1"/>
</dbReference>
<dbReference type="InterPro" id="IPR003342">
    <property type="entry name" value="ArnT-like_N"/>
</dbReference>
<evidence type="ECO:0000256" key="12">
    <source>
        <dbReference type="ARBA" id="ARBA00045085"/>
    </source>
</evidence>
<comment type="catalytic activity">
    <reaction evidence="13 14">
        <text>a di-trans,poly-cis-dolichyl beta-D-mannosyl phosphate + L-seryl-[protein] = 3-O-(alpha-D-mannosyl)-L-seryl-[protein] + a di-trans,poly-cis-dolichyl phosphate + H(+)</text>
        <dbReference type="Rhea" id="RHEA:17377"/>
        <dbReference type="Rhea" id="RHEA-COMP:9863"/>
        <dbReference type="Rhea" id="RHEA-COMP:13546"/>
        <dbReference type="Rhea" id="RHEA-COMP:19498"/>
        <dbReference type="Rhea" id="RHEA-COMP:19501"/>
        <dbReference type="ChEBI" id="CHEBI:15378"/>
        <dbReference type="ChEBI" id="CHEBI:29999"/>
        <dbReference type="ChEBI" id="CHEBI:57683"/>
        <dbReference type="ChEBI" id="CHEBI:58211"/>
        <dbReference type="ChEBI" id="CHEBI:137321"/>
        <dbReference type="EC" id="2.4.1.109"/>
    </reaction>
</comment>
<dbReference type="EMBL" id="KV440982">
    <property type="protein sequence ID" value="OAD72975.1"/>
    <property type="molecule type" value="Genomic_DNA"/>
</dbReference>